<protein>
    <submittedName>
        <fullName evidence="2">Uncharacterized protein</fullName>
    </submittedName>
</protein>
<reference evidence="2 3" key="2">
    <citation type="journal article" date="2013" name="PLoS Genet.">
        <title>Comparative genome structure, secondary metabolite, and effector coding capacity across Cochliobolus pathogens.</title>
        <authorList>
            <person name="Condon B.J."/>
            <person name="Leng Y."/>
            <person name="Wu D."/>
            <person name="Bushley K.E."/>
            <person name="Ohm R.A."/>
            <person name="Otillar R."/>
            <person name="Martin J."/>
            <person name="Schackwitz W."/>
            <person name="Grimwood J."/>
            <person name="MohdZainudin N."/>
            <person name="Xue C."/>
            <person name="Wang R."/>
            <person name="Manning V.A."/>
            <person name="Dhillon B."/>
            <person name="Tu Z.J."/>
            <person name="Steffenson B.J."/>
            <person name="Salamov A."/>
            <person name="Sun H."/>
            <person name="Lowry S."/>
            <person name="LaButti K."/>
            <person name="Han J."/>
            <person name="Copeland A."/>
            <person name="Lindquist E."/>
            <person name="Barry K."/>
            <person name="Schmutz J."/>
            <person name="Baker S.E."/>
            <person name="Ciuffetti L.M."/>
            <person name="Grigoriev I.V."/>
            <person name="Zhong S."/>
            <person name="Turgeon B.G."/>
        </authorList>
    </citation>
    <scope>NUCLEOTIDE SEQUENCE [LARGE SCALE GENOMIC DNA]</scope>
    <source>
        <strain evidence="3">28A</strain>
    </source>
</reference>
<organism evidence="2 3">
    <name type="scientific">Exserohilum turcicum (strain 28A)</name>
    <name type="common">Northern leaf blight fungus</name>
    <name type="synonym">Setosphaeria turcica</name>
    <dbReference type="NCBI Taxonomy" id="671987"/>
    <lineage>
        <taxon>Eukaryota</taxon>
        <taxon>Fungi</taxon>
        <taxon>Dikarya</taxon>
        <taxon>Ascomycota</taxon>
        <taxon>Pezizomycotina</taxon>
        <taxon>Dothideomycetes</taxon>
        <taxon>Pleosporomycetidae</taxon>
        <taxon>Pleosporales</taxon>
        <taxon>Pleosporineae</taxon>
        <taxon>Pleosporaceae</taxon>
        <taxon>Exserohilum</taxon>
    </lineage>
</organism>
<dbReference type="GeneID" id="19403334"/>
<reference evidence="2 3" key="1">
    <citation type="journal article" date="2012" name="PLoS Pathog.">
        <title>Diverse lifestyles and strategies of plant pathogenesis encoded in the genomes of eighteen Dothideomycetes fungi.</title>
        <authorList>
            <person name="Ohm R.A."/>
            <person name="Feau N."/>
            <person name="Henrissat B."/>
            <person name="Schoch C.L."/>
            <person name="Horwitz B.A."/>
            <person name="Barry K.W."/>
            <person name="Condon B.J."/>
            <person name="Copeland A.C."/>
            <person name="Dhillon B."/>
            <person name="Glaser F."/>
            <person name="Hesse C.N."/>
            <person name="Kosti I."/>
            <person name="LaButti K."/>
            <person name="Lindquist E.A."/>
            <person name="Lucas S."/>
            <person name="Salamov A.A."/>
            <person name="Bradshaw R.E."/>
            <person name="Ciuffetti L."/>
            <person name="Hamelin R.C."/>
            <person name="Kema G.H.J."/>
            <person name="Lawrence C."/>
            <person name="Scott J.A."/>
            <person name="Spatafora J.W."/>
            <person name="Turgeon B.G."/>
            <person name="de Wit P.J.G.M."/>
            <person name="Zhong S."/>
            <person name="Goodwin S.B."/>
            <person name="Grigoriev I.V."/>
        </authorList>
    </citation>
    <scope>NUCLEOTIDE SEQUENCE [LARGE SCALE GENOMIC DNA]</scope>
    <source>
        <strain evidence="3">28A</strain>
    </source>
</reference>
<dbReference type="AlphaFoldDB" id="R0IEF8"/>
<evidence type="ECO:0000313" key="2">
    <source>
        <dbReference type="EMBL" id="EOA83665.1"/>
    </source>
</evidence>
<dbReference type="Proteomes" id="UP000016935">
    <property type="component" value="Unassembled WGS sequence"/>
</dbReference>
<dbReference type="HOGENOM" id="CLU_2905607_0_0_1"/>
<accession>R0IEF8</accession>
<dbReference type="RefSeq" id="XP_008028706.1">
    <property type="nucleotide sequence ID" value="XM_008030515.1"/>
</dbReference>
<feature type="region of interest" description="Disordered" evidence="1">
    <location>
        <begin position="1"/>
        <end position="25"/>
    </location>
</feature>
<keyword evidence="3" id="KW-1185">Reference proteome</keyword>
<evidence type="ECO:0000313" key="3">
    <source>
        <dbReference type="Proteomes" id="UP000016935"/>
    </source>
</evidence>
<gene>
    <name evidence="2" type="ORF">SETTUDRAFT_29326</name>
</gene>
<dbReference type="EMBL" id="KB908828">
    <property type="protein sequence ID" value="EOA83665.1"/>
    <property type="molecule type" value="Genomic_DNA"/>
</dbReference>
<proteinExistence type="predicted"/>
<sequence>MPSKLASTGARSPSPGSTGAQMSTIKLSQAHQSSWIDSTVKLSQAKLIKLYQAVSSSSSSSS</sequence>
<evidence type="ECO:0000256" key="1">
    <source>
        <dbReference type="SAM" id="MobiDB-lite"/>
    </source>
</evidence>
<name>R0IEF8_EXST2</name>